<evidence type="ECO:0000256" key="9">
    <source>
        <dbReference type="ARBA" id="ARBA00023065"/>
    </source>
</evidence>
<evidence type="ECO:0000256" key="3">
    <source>
        <dbReference type="ARBA" id="ARBA00022448"/>
    </source>
</evidence>
<reference evidence="14 15" key="1">
    <citation type="journal article" date="2018" name="Int. J. Syst. Evol. Microbiol.">
        <title>Lactobacillus bambusae sp. nov., isolated from a traditional fermented Ma-bamboo shoots of Taiwan.</title>
        <authorList>
            <person name="Wang L.-T."/>
        </authorList>
    </citation>
    <scope>NUCLEOTIDE SEQUENCE [LARGE SCALE GENOMIC DNA]</scope>
    <source>
        <strain evidence="14 15">BS-W1</strain>
    </source>
</reference>
<feature type="transmembrane region" description="Helical" evidence="13">
    <location>
        <begin position="103"/>
        <end position="122"/>
    </location>
</feature>
<accession>A0A2V1MYT6</accession>
<dbReference type="PANTHER" id="PTHR31462:SF5">
    <property type="entry name" value="ENDOSOMAL_LYSOSOMAL PROTON CHANNEL TMEM175"/>
    <property type="match status" value="1"/>
</dbReference>
<dbReference type="GO" id="GO:0005267">
    <property type="term" value="F:potassium channel activity"/>
    <property type="evidence" value="ECO:0007669"/>
    <property type="project" value="UniProtKB-KW"/>
</dbReference>
<keyword evidence="9" id="KW-0406">Ion transport</keyword>
<keyword evidence="5 13" id="KW-0812">Transmembrane</keyword>
<comment type="subcellular location">
    <subcellularLocation>
        <location evidence="1">Membrane</location>
        <topology evidence="1">Multi-pass membrane protein</topology>
    </subcellularLocation>
</comment>
<evidence type="ECO:0000313" key="14">
    <source>
        <dbReference type="EMBL" id="PWF99647.1"/>
    </source>
</evidence>
<dbReference type="GO" id="GO:0016020">
    <property type="term" value="C:membrane"/>
    <property type="evidence" value="ECO:0007669"/>
    <property type="project" value="UniProtKB-SubCell"/>
</dbReference>
<evidence type="ECO:0000256" key="13">
    <source>
        <dbReference type="SAM" id="Phobius"/>
    </source>
</evidence>
<evidence type="ECO:0000256" key="11">
    <source>
        <dbReference type="ARBA" id="ARBA00023303"/>
    </source>
</evidence>
<dbReference type="AlphaFoldDB" id="A0A2V1MYT6"/>
<comment type="catalytic activity">
    <reaction evidence="12">
        <text>K(+)(in) = K(+)(out)</text>
        <dbReference type="Rhea" id="RHEA:29463"/>
        <dbReference type="ChEBI" id="CHEBI:29103"/>
    </reaction>
</comment>
<evidence type="ECO:0000256" key="1">
    <source>
        <dbReference type="ARBA" id="ARBA00004141"/>
    </source>
</evidence>
<keyword evidence="7" id="KW-0630">Potassium</keyword>
<protein>
    <recommendedName>
        <fullName evidence="16">DUF1211 domain-containing protein</fullName>
    </recommendedName>
</protein>
<evidence type="ECO:0000256" key="10">
    <source>
        <dbReference type="ARBA" id="ARBA00023136"/>
    </source>
</evidence>
<gene>
    <name evidence="14" type="ORF">DCM90_07470</name>
</gene>
<evidence type="ECO:0000256" key="12">
    <source>
        <dbReference type="ARBA" id="ARBA00034430"/>
    </source>
</evidence>
<dbReference type="Proteomes" id="UP000245080">
    <property type="component" value="Unassembled WGS sequence"/>
</dbReference>
<evidence type="ECO:0008006" key="16">
    <source>
        <dbReference type="Google" id="ProtNLM"/>
    </source>
</evidence>
<dbReference type="InterPro" id="IPR010617">
    <property type="entry name" value="TMEM175-like"/>
</dbReference>
<name>A0A2V1MYT6_9LACO</name>
<comment type="similarity">
    <text evidence="2">Belongs to the TMEM175 family.</text>
</comment>
<evidence type="ECO:0000313" key="15">
    <source>
        <dbReference type="Proteomes" id="UP000245080"/>
    </source>
</evidence>
<evidence type="ECO:0000256" key="6">
    <source>
        <dbReference type="ARBA" id="ARBA00022826"/>
    </source>
</evidence>
<feature type="transmembrane region" description="Helical" evidence="13">
    <location>
        <begin position="6"/>
        <end position="25"/>
    </location>
</feature>
<sequence>MNKNRLVAFTDAIIAIAATIMVLDLHLPHPSNLRGLWADRTVFFAYTISYILIYTVWSSHHDLFEKAQFISIRTFLLNGLWLFFLTLVPFATNWVGTDPDTTWAEVFYCLILLLWSIAFHLMDHQIVRDNPTVPHDNSTRPLDRSIIYLTYLSGIGIGIAFFSPVLSLIIVGFLSVLMTLRMFSTGYHHSEDSH</sequence>
<dbReference type="Pfam" id="PF06736">
    <property type="entry name" value="TMEM175"/>
    <property type="match status" value="1"/>
</dbReference>
<comment type="caution">
    <text evidence="14">The sequence shown here is derived from an EMBL/GenBank/DDBJ whole genome shotgun (WGS) entry which is preliminary data.</text>
</comment>
<keyword evidence="6" id="KW-0631">Potassium channel</keyword>
<keyword evidence="4" id="KW-0633">Potassium transport</keyword>
<organism evidence="14 15">
    <name type="scientific">Levilactobacillus bambusae</name>
    <dbReference type="NCBI Taxonomy" id="2024736"/>
    <lineage>
        <taxon>Bacteria</taxon>
        <taxon>Bacillati</taxon>
        <taxon>Bacillota</taxon>
        <taxon>Bacilli</taxon>
        <taxon>Lactobacillales</taxon>
        <taxon>Lactobacillaceae</taxon>
        <taxon>Levilactobacillus</taxon>
    </lineage>
</organism>
<evidence type="ECO:0000256" key="7">
    <source>
        <dbReference type="ARBA" id="ARBA00022958"/>
    </source>
</evidence>
<evidence type="ECO:0000256" key="8">
    <source>
        <dbReference type="ARBA" id="ARBA00022989"/>
    </source>
</evidence>
<keyword evidence="8 13" id="KW-1133">Transmembrane helix</keyword>
<keyword evidence="3" id="KW-0813">Transport</keyword>
<dbReference type="EMBL" id="QCXQ01000005">
    <property type="protein sequence ID" value="PWF99647.1"/>
    <property type="molecule type" value="Genomic_DNA"/>
</dbReference>
<feature type="transmembrane region" description="Helical" evidence="13">
    <location>
        <begin position="69"/>
        <end position="91"/>
    </location>
</feature>
<dbReference type="OrthoDB" id="7626281at2"/>
<dbReference type="RefSeq" id="WP_109250748.1">
    <property type="nucleotide sequence ID" value="NZ_QCXQ01000005.1"/>
</dbReference>
<proteinExistence type="inferred from homology"/>
<feature type="transmembrane region" description="Helical" evidence="13">
    <location>
        <begin position="146"/>
        <end position="174"/>
    </location>
</feature>
<dbReference type="PANTHER" id="PTHR31462">
    <property type="entry name" value="ENDOSOMAL/LYSOSOMAL POTASSIUM CHANNEL TMEM175"/>
    <property type="match status" value="1"/>
</dbReference>
<evidence type="ECO:0000256" key="5">
    <source>
        <dbReference type="ARBA" id="ARBA00022692"/>
    </source>
</evidence>
<feature type="transmembrane region" description="Helical" evidence="13">
    <location>
        <begin position="37"/>
        <end position="57"/>
    </location>
</feature>
<evidence type="ECO:0000256" key="2">
    <source>
        <dbReference type="ARBA" id="ARBA00006920"/>
    </source>
</evidence>
<keyword evidence="10 13" id="KW-0472">Membrane</keyword>
<keyword evidence="11" id="KW-0407">Ion channel</keyword>
<evidence type="ECO:0000256" key="4">
    <source>
        <dbReference type="ARBA" id="ARBA00022538"/>
    </source>
</evidence>
<dbReference type="GO" id="GO:0015252">
    <property type="term" value="F:proton channel activity"/>
    <property type="evidence" value="ECO:0007669"/>
    <property type="project" value="InterPro"/>
</dbReference>
<keyword evidence="15" id="KW-1185">Reference proteome</keyword>